<feature type="transmembrane region" description="Helical" evidence="6">
    <location>
        <begin position="21"/>
        <end position="38"/>
    </location>
</feature>
<feature type="transmembrane region" description="Helical" evidence="6">
    <location>
        <begin position="50"/>
        <end position="70"/>
    </location>
</feature>
<dbReference type="GO" id="GO:0016020">
    <property type="term" value="C:membrane"/>
    <property type="evidence" value="ECO:0007669"/>
    <property type="project" value="UniProtKB-SubCell"/>
</dbReference>
<keyword evidence="3 6" id="KW-1133">Transmembrane helix</keyword>
<evidence type="ECO:0000313" key="9">
    <source>
        <dbReference type="Proteomes" id="UP000800036"/>
    </source>
</evidence>
<feature type="compositionally biased region" description="Polar residues" evidence="5">
    <location>
        <begin position="283"/>
        <end position="302"/>
    </location>
</feature>
<comment type="subcellular location">
    <subcellularLocation>
        <location evidence="1">Membrane</location>
        <topology evidence="1">Multi-pass membrane protein</topology>
    </subcellularLocation>
</comment>
<dbReference type="InterPro" id="IPR008253">
    <property type="entry name" value="Marvel"/>
</dbReference>
<feature type="domain" description="MARVEL" evidence="7">
    <location>
        <begin position="17"/>
        <end position="154"/>
    </location>
</feature>
<keyword evidence="2 6" id="KW-0812">Transmembrane</keyword>
<evidence type="ECO:0000256" key="5">
    <source>
        <dbReference type="SAM" id="MobiDB-lite"/>
    </source>
</evidence>
<dbReference type="OrthoDB" id="3798631at2759"/>
<dbReference type="Pfam" id="PF01284">
    <property type="entry name" value="MARVEL"/>
    <property type="match status" value="1"/>
</dbReference>
<feature type="region of interest" description="Disordered" evidence="5">
    <location>
        <begin position="280"/>
        <end position="340"/>
    </location>
</feature>
<dbReference type="Proteomes" id="UP000800036">
    <property type="component" value="Unassembled WGS sequence"/>
</dbReference>
<evidence type="ECO:0000256" key="6">
    <source>
        <dbReference type="SAM" id="Phobius"/>
    </source>
</evidence>
<feature type="compositionally biased region" description="Low complexity" evidence="5">
    <location>
        <begin position="200"/>
        <end position="215"/>
    </location>
</feature>
<keyword evidence="4 6" id="KW-0472">Membrane</keyword>
<feature type="region of interest" description="Disordered" evidence="5">
    <location>
        <begin position="194"/>
        <end position="265"/>
    </location>
</feature>
<dbReference type="AlphaFoldDB" id="A0A6A5VDP8"/>
<evidence type="ECO:0000256" key="2">
    <source>
        <dbReference type="ARBA" id="ARBA00022692"/>
    </source>
</evidence>
<feature type="compositionally biased region" description="Pro residues" evidence="5">
    <location>
        <begin position="304"/>
        <end position="314"/>
    </location>
</feature>
<evidence type="ECO:0000256" key="4">
    <source>
        <dbReference type="ARBA" id="ARBA00023136"/>
    </source>
</evidence>
<evidence type="ECO:0000259" key="7">
    <source>
        <dbReference type="Pfam" id="PF01284"/>
    </source>
</evidence>
<reference evidence="8" key="1">
    <citation type="journal article" date="2020" name="Stud. Mycol.">
        <title>101 Dothideomycetes genomes: a test case for predicting lifestyles and emergence of pathogens.</title>
        <authorList>
            <person name="Haridas S."/>
            <person name="Albert R."/>
            <person name="Binder M."/>
            <person name="Bloem J."/>
            <person name="Labutti K."/>
            <person name="Salamov A."/>
            <person name="Andreopoulos B."/>
            <person name="Baker S."/>
            <person name="Barry K."/>
            <person name="Bills G."/>
            <person name="Bluhm B."/>
            <person name="Cannon C."/>
            <person name="Castanera R."/>
            <person name="Culley D."/>
            <person name="Daum C."/>
            <person name="Ezra D."/>
            <person name="Gonzalez J."/>
            <person name="Henrissat B."/>
            <person name="Kuo A."/>
            <person name="Liang C."/>
            <person name="Lipzen A."/>
            <person name="Lutzoni F."/>
            <person name="Magnuson J."/>
            <person name="Mondo S."/>
            <person name="Nolan M."/>
            <person name="Ohm R."/>
            <person name="Pangilinan J."/>
            <person name="Park H.-J."/>
            <person name="Ramirez L."/>
            <person name="Alfaro M."/>
            <person name="Sun H."/>
            <person name="Tritt A."/>
            <person name="Yoshinaga Y."/>
            <person name="Zwiers L.-H."/>
            <person name="Turgeon B."/>
            <person name="Goodwin S."/>
            <person name="Spatafora J."/>
            <person name="Crous P."/>
            <person name="Grigoriev I."/>
        </authorList>
    </citation>
    <scope>NUCLEOTIDE SEQUENCE</scope>
    <source>
        <strain evidence="8">CBS 107.79</strain>
    </source>
</reference>
<keyword evidence="9" id="KW-1185">Reference proteome</keyword>
<proteinExistence type="predicted"/>
<organism evidence="8 9">
    <name type="scientific">Bimuria novae-zelandiae CBS 107.79</name>
    <dbReference type="NCBI Taxonomy" id="1447943"/>
    <lineage>
        <taxon>Eukaryota</taxon>
        <taxon>Fungi</taxon>
        <taxon>Dikarya</taxon>
        <taxon>Ascomycota</taxon>
        <taxon>Pezizomycotina</taxon>
        <taxon>Dothideomycetes</taxon>
        <taxon>Pleosporomycetidae</taxon>
        <taxon>Pleosporales</taxon>
        <taxon>Massarineae</taxon>
        <taxon>Didymosphaeriaceae</taxon>
        <taxon>Bimuria</taxon>
    </lineage>
</organism>
<feature type="transmembrane region" description="Helical" evidence="6">
    <location>
        <begin position="82"/>
        <end position="103"/>
    </location>
</feature>
<evidence type="ECO:0000256" key="3">
    <source>
        <dbReference type="ARBA" id="ARBA00022989"/>
    </source>
</evidence>
<sequence length="340" mass="35609">MAYIPAGGPVSVHPYLLIPRTLQLLLALTTLATTAYPLSLYSGGPLRPPLISTLLISLLTLLILPLTTPLHITQRCIYDPRIALALDLLGTLFWLATCTALGGYLDVFSEYGEELRVVGVVFAVCGGCRSAWRSGVAACVFAGVEFALFLLTTLVFLYYYHCHLAGQPAWGLPGKGTGTAAGVGAGGGYGVEHDTAYGMSEPTRSPAATTSTAQPLRSSPSHNRGHTGLNGHSPRIDTQGPFHAVGTAPHSPASNHGKGTEASSPVSPIHHVIEMRIEPASPVSISHISRRPSSNRPTTAGTNPPYPSTPPLSPTRPGRHGEYGIESGSNVGPGADTTRL</sequence>
<accession>A0A6A5VDP8</accession>
<protein>
    <recommendedName>
        <fullName evidence="7">MARVEL domain-containing protein</fullName>
    </recommendedName>
</protein>
<dbReference type="EMBL" id="ML976693">
    <property type="protein sequence ID" value="KAF1971357.1"/>
    <property type="molecule type" value="Genomic_DNA"/>
</dbReference>
<evidence type="ECO:0000313" key="8">
    <source>
        <dbReference type="EMBL" id="KAF1971357.1"/>
    </source>
</evidence>
<name>A0A6A5VDP8_9PLEO</name>
<evidence type="ECO:0000256" key="1">
    <source>
        <dbReference type="ARBA" id="ARBA00004141"/>
    </source>
</evidence>
<feature type="transmembrane region" description="Helical" evidence="6">
    <location>
        <begin position="115"/>
        <end position="132"/>
    </location>
</feature>
<feature type="transmembrane region" description="Helical" evidence="6">
    <location>
        <begin position="139"/>
        <end position="160"/>
    </location>
</feature>
<gene>
    <name evidence="8" type="ORF">BU23DRAFT_569873</name>
</gene>